<organism evidence="1 2">
    <name type="scientific">Potamilus streckersoni</name>
    <dbReference type="NCBI Taxonomy" id="2493646"/>
    <lineage>
        <taxon>Eukaryota</taxon>
        <taxon>Metazoa</taxon>
        <taxon>Spiralia</taxon>
        <taxon>Lophotrochozoa</taxon>
        <taxon>Mollusca</taxon>
        <taxon>Bivalvia</taxon>
        <taxon>Autobranchia</taxon>
        <taxon>Heteroconchia</taxon>
        <taxon>Palaeoheterodonta</taxon>
        <taxon>Unionida</taxon>
        <taxon>Unionoidea</taxon>
        <taxon>Unionidae</taxon>
        <taxon>Ambleminae</taxon>
        <taxon>Lampsilini</taxon>
        <taxon>Potamilus</taxon>
    </lineage>
</organism>
<dbReference type="EMBL" id="JAEAOA010002176">
    <property type="protein sequence ID" value="KAK3599804.1"/>
    <property type="molecule type" value="Genomic_DNA"/>
</dbReference>
<name>A0AAE0W3K1_9BIVA</name>
<keyword evidence="2" id="KW-1185">Reference proteome</keyword>
<reference evidence="1" key="3">
    <citation type="submission" date="2023-05" db="EMBL/GenBank/DDBJ databases">
        <authorList>
            <person name="Smith C.H."/>
        </authorList>
    </citation>
    <scope>NUCLEOTIDE SEQUENCE</scope>
    <source>
        <strain evidence="1">CHS0354</strain>
        <tissue evidence="1">Mantle</tissue>
    </source>
</reference>
<comment type="caution">
    <text evidence="1">The sequence shown here is derived from an EMBL/GenBank/DDBJ whole genome shotgun (WGS) entry which is preliminary data.</text>
</comment>
<proteinExistence type="predicted"/>
<accession>A0AAE0W3K1</accession>
<gene>
    <name evidence="1" type="ORF">CHS0354_037290</name>
</gene>
<protein>
    <submittedName>
        <fullName evidence="1">Uncharacterized protein</fullName>
    </submittedName>
</protein>
<dbReference type="Proteomes" id="UP001195483">
    <property type="component" value="Unassembled WGS sequence"/>
</dbReference>
<reference evidence="1" key="1">
    <citation type="journal article" date="2021" name="Genome Biol. Evol.">
        <title>A High-Quality Reference Genome for a Parasitic Bivalve with Doubly Uniparental Inheritance (Bivalvia: Unionida).</title>
        <authorList>
            <person name="Smith C.H."/>
        </authorList>
    </citation>
    <scope>NUCLEOTIDE SEQUENCE</scope>
    <source>
        <strain evidence="1">CHS0354</strain>
    </source>
</reference>
<reference evidence="1" key="2">
    <citation type="journal article" date="2021" name="Genome Biol. Evol.">
        <title>Developing a high-quality reference genome for a parasitic bivalve with doubly uniparental inheritance (Bivalvia: Unionida).</title>
        <authorList>
            <person name="Smith C.H."/>
        </authorList>
    </citation>
    <scope>NUCLEOTIDE SEQUENCE</scope>
    <source>
        <strain evidence="1">CHS0354</strain>
        <tissue evidence="1">Mantle</tissue>
    </source>
</reference>
<evidence type="ECO:0000313" key="2">
    <source>
        <dbReference type="Proteomes" id="UP001195483"/>
    </source>
</evidence>
<sequence length="85" mass="9374">MPSGQEVDMARISKGNIAQIFEGDNLFYFSSPILADTINAQCGIIYFIPADTINAQCGIIYFIPADTINAQCGIIYFHMTFCDPI</sequence>
<evidence type="ECO:0000313" key="1">
    <source>
        <dbReference type="EMBL" id="KAK3599804.1"/>
    </source>
</evidence>
<dbReference type="AlphaFoldDB" id="A0AAE0W3K1"/>